<evidence type="ECO:0000256" key="6">
    <source>
        <dbReference type="ARBA" id="ARBA00022840"/>
    </source>
</evidence>
<evidence type="ECO:0000259" key="11">
    <source>
        <dbReference type="PROSITE" id="PS50862"/>
    </source>
</evidence>
<dbReference type="Pfam" id="PF00587">
    <property type="entry name" value="tRNA-synt_2b"/>
    <property type="match status" value="1"/>
</dbReference>
<dbReference type="InterPro" id="IPR006195">
    <property type="entry name" value="aa-tRNA-synth_II"/>
</dbReference>
<protein>
    <recommendedName>
        <fullName evidence="10">Proline--tRNA ligase</fullName>
        <ecNumber evidence="10">6.1.1.15</ecNumber>
    </recommendedName>
    <alternativeName>
        <fullName evidence="10">Prolyl-tRNA synthetase</fullName>
        <shortName evidence="10">ProRS</shortName>
    </alternativeName>
</protein>
<dbReference type="InterPro" id="IPR045864">
    <property type="entry name" value="aa-tRNA-synth_II/BPL/LPL"/>
</dbReference>
<dbReference type="AlphaFoldDB" id="A0A1U7M133"/>
<dbReference type="CDD" id="cd00779">
    <property type="entry name" value="ProRS_core_prok"/>
    <property type="match status" value="1"/>
</dbReference>
<gene>
    <name evidence="10" type="primary">proS</name>
    <name evidence="12" type="ORF">BIV18_07235</name>
</gene>
<dbReference type="CDD" id="cd00861">
    <property type="entry name" value="ProRS_anticodon_short"/>
    <property type="match status" value="1"/>
</dbReference>
<evidence type="ECO:0000256" key="1">
    <source>
        <dbReference type="ARBA" id="ARBA00004496"/>
    </source>
</evidence>
<dbReference type="eggNOG" id="COG0442">
    <property type="taxonomic scope" value="Bacteria"/>
</dbReference>
<comment type="subcellular location">
    <subcellularLocation>
        <location evidence="1 10">Cytoplasm</location>
    </subcellularLocation>
</comment>
<dbReference type="InterPro" id="IPR036754">
    <property type="entry name" value="YbaK/aa-tRNA-synt-asso_dom_sf"/>
</dbReference>
<dbReference type="GO" id="GO:0140096">
    <property type="term" value="F:catalytic activity, acting on a protein"/>
    <property type="evidence" value="ECO:0007669"/>
    <property type="project" value="UniProtKB-ARBA"/>
</dbReference>
<keyword evidence="13" id="KW-1185">Reference proteome</keyword>
<dbReference type="NCBIfam" id="TIGR00409">
    <property type="entry name" value="proS_fam_II"/>
    <property type="match status" value="1"/>
</dbReference>
<comment type="caution">
    <text evidence="12">The sequence shown here is derived from an EMBL/GenBank/DDBJ whole genome shotgun (WGS) entry which is preliminary data.</text>
</comment>
<accession>A0A1U7M133</accession>
<dbReference type="NCBIfam" id="NF006625">
    <property type="entry name" value="PRK09194.1"/>
    <property type="match status" value="1"/>
</dbReference>
<dbReference type="Pfam" id="PF03129">
    <property type="entry name" value="HGTP_anticodon"/>
    <property type="match status" value="1"/>
</dbReference>
<sequence>MRLSKLYMPTLREDPQDAEIASHKFLLRAGMIRKSASGIYTYLPLGYRSIRKIENIVREEMDKAGAMEILMSAIQPAEIWKESGRWEKFGPEMFKLKDRNDREFCLGPTAEEYFTTLIRDEVKSYKDLPLNLYQIQTKYRDEKRPRFGINRAREFSMKDAYTFDTSPETLHIAYMNMYKAYEKIFDRLELDYKIVEGDNGAMGGTGSHEFIALSETGEGVIVYSESGKFGATEEKAPVEYAMPAHEDKKELEKVHTPKASTIEEVAKFLKVDEKKCAKAVDLMLGDEPVIVFIPGDRELNMAKLVSYTGVAEHDIRMMEESDIEAIKSKKGYTGPIGLDVRKIFDKRVAEMDNLIVGANEEDYHYINANYGRDFEGEVVEDLLLVSQGDKVPGTDEEYKFARGIEVGNIFKLGTKYSEALNATYLDERGKANYFYMGSYGVGITRSVTAIIEQNHDDNGIIWPMAVAPYEAIITIVNVKDDEQVALGEKIYDELKKKGVEVLLDDRKERAGVKFKDRDLIGIPLRITCGKKSGESFVEYSTRKEMENFEISSEDAIKNVLNEIEKVR</sequence>
<evidence type="ECO:0000256" key="4">
    <source>
        <dbReference type="ARBA" id="ARBA00022598"/>
    </source>
</evidence>
<keyword evidence="3 10" id="KW-0963">Cytoplasm</keyword>
<dbReference type="PANTHER" id="PTHR42753:SF2">
    <property type="entry name" value="PROLINE--TRNA LIGASE"/>
    <property type="match status" value="1"/>
</dbReference>
<dbReference type="SUPFAM" id="SSF55826">
    <property type="entry name" value="YbaK/ProRS associated domain"/>
    <property type="match status" value="1"/>
</dbReference>
<dbReference type="Pfam" id="PF04073">
    <property type="entry name" value="tRNA_edit"/>
    <property type="match status" value="1"/>
</dbReference>
<dbReference type="HAMAP" id="MF_01569">
    <property type="entry name" value="Pro_tRNA_synth_type1"/>
    <property type="match status" value="1"/>
</dbReference>
<dbReference type="InterPro" id="IPR002314">
    <property type="entry name" value="aa-tRNA-synt_IIb"/>
</dbReference>
<name>A0A1U7M133_9FIRM</name>
<dbReference type="InterPro" id="IPR007214">
    <property type="entry name" value="YbaK/aa-tRNA-synth-assoc-dom"/>
</dbReference>
<dbReference type="InterPro" id="IPR044140">
    <property type="entry name" value="ProRS_anticodon_short"/>
</dbReference>
<organism evidence="12 13">
    <name type="scientific">Peptoniphilus porci</name>
    <dbReference type="NCBI Taxonomy" id="2652280"/>
    <lineage>
        <taxon>Bacteria</taxon>
        <taxon>Bacillati</taxon>
        <taxon>Bacillota</taxon>
        <taxon>Tissierellia</taxon>
        <taxon>Tissierellales</taxon>
        <taxon>Peptoniphilaceae</taxon>
        <taxon>Peptoniphilus</taxon>
    </lineage>
</organism>
<dbReference type="InterPro" id="IPR033730">
    <property type="entry name" value="ProRS_core_prok"/>
</dbReference>
<keyword evidence="6 10" id="KW-0067">ATP-binding</keyword>
<dbReference type="FunFam" id="3.40.50.800:FF:000011">
    <property type="entry name" value="Proline--tRNA ligase"/>
    <property type="match status" value="1"/>
</dbReference>
<dbReference type="PANTHER" id="PTHR42753">
    <property type="entry name" value="MITOCHONDRIAL RIBOSOME PROTEIN L39/PROLYL-TRNA LIGASE FAMILY MEMBER"/>
    <property type="match status" value="1"/>
</dbReference>
<dbReference type="Proteomes" id="UP000187166">
    <property type="component" value="Unassembled WGS sequence"/>
</dbReference>
<dbReference type="EC" id="6.1.1.15" evidence="10"/>
<evidence type="ECO:0000256" key="8">
    <source>
        <dbReference type="ARBA" id="ARBA00023146"/>
    </source>
</evidence>
<keyword evidence="4 10" id="KW-0436">Ligase</keyword>
<feature type="domain" description="Aminoacyl-transfer RNA synthetases class-II family profile" evidence="11">
    <location>
        <begin position="38"/>
        <end position="463"/>
    </location>
</feature>
<dbReference type="STRING" id="1465756.BIV18_07235"/>
<keyword evidence="7 10" id="KW-0648">Protein biosynthesis</keyword>
<dbReference type="InterPro" id="IPR004154">
    <property type="entry name" value="Anticodon-bd"/>
</dbReference>
<evidence type="ECO:0000256" key="7">
    <source>
        <dbReference type="ARBA" id="ARBA00022917"/>
    </source>
</evidence>
<comment type="function">
    <text evidence="10">Catalyzes the attachment of proline to tRNA(Pro) in a two-step reaction: proline is first activated by ATP to form Pro-AMP and then transferred to the acceptor end of tRNA(Pro). As ProRS can inadvertently accommodate and process non-cognate amino acids such as alanine and cysteine, to avoid such errors it has two additional distinct editing activities against alanine. One activity is designated as 'pretransfer' editing and involves the tRNA(Pro)-independent hydrolysis of activated Ala-AMP. The other activity is designated 'posttransfer' editing and involves deacylation of mischarged Ala-tRNA(Pro). The misacylated Cys-tRNA(Pro) is not edited by ProRS.</text>
</comment>
<dbReference type="InterPro" id="IPR004500">
    <property type="entry name" value="Pro-tRNA-synth_IIa_bac-type"/>
</dbReference>
<dbReference type="GO" id="GO:0005829">
    <property type="term" value="C:cytosol"/>
    <property type="evidence" value="ECO:0007669"/>
    <property type="project" value="TreeGrafter"/>
</dbReference>
<evidence type="ECO:0000313" key="12">
    <source>
        <dbReference type="EMBL" id="OLR65318.1"/>
    </source>
</evidence>
<evidence type="ECO:0000256" key="5">
    <source>
        <dbReference type="ARBA" id="ARBA00022741"/>
    </source>
</evidence>
<comment type="domain">
    <text evidence="10">Consists of three domains: the N-terminal catalytic domain, the editing domain and the C-terminal anticodon-binding domain.</text>
</comment>
<dbReference type="PRINTS" id="PR01046">
    <property type="entry name" value="TRNASYNTHPRO"/>
</dbReference>
<keyword evidence="5 10" id="KW-0547">Nucleotide-binding</keyword>
<dbReference type="Gene3D" id="3.30.930.10">
    <property type="entry name" value="Bira Bifunctional Protein, Domain 2"/>
    <property type="match status" value="2"/>
</dbReference>
<dbReference type="CDD" id="cd04334">
    <property type="entry name" value="ProRS-INS"/>
    <property type="match status" value="1"/>
</dbReference>
<evidence type="ECO:0000256" key="3">
    <source>
        <dbReference type="ARBA" id="ARBA00022490"/>
    </source>
</evidence>
<dbReference type="EMBL" id="MJIH01000001">
    <property type="protein sequence ID" value="OLR65318.1"/>
    <property type="molecule type" value="Genomic_DNA"/>
</dbReference>
<dbReference type="InterPro" id="IPR050062">
    <property type="entry name" value="Pro-tRNA_synthetase"/>
</dbReference>
<dbReference type="PROSITE" id="PS50862">
    <property type="entry name" value="AA_TRNA_LIGASE_II"/>
    <property type="match status" value="1"/>
</dbReference>
<dbReference type="InterPro" id="IPR023717">
    <property type="entry name" value="Pro-tRNA-Synthase_IIa_type1"/>
</dbReference>
<dbReference type="SUPFAM" id="SSF52954">
    <property type="entry name" value="Class II aaRS ABD-related"/>
    <property type="match status" value="1"/>
</dbReference>
<dbReference type="GO" id="GO:0016740">
    <property type="term" value="F:transferase activity"/>
    <property type="evidence" value="ECO:0007669"/>
    <property type="project" value="UniProtKB-ARBA"/>
</dbReference>
<dbReference type="Gene3D" id="3.40.50.800">
    <property type="entry name" value="Anticodon-binding domain"/>
    <property type="match status" value="1"/>
</dbReference>
<proteinExistence type="inferred from homology"/>
<dbReference type="GO" id="GO:0005524">
    <property type="term" value="F:ATP binding"/>
    <property type="evidence" value="ECO:0007669"/>
    <property type="project" value="UniProtKB-UniRule"/>
</dbReference>
<comment type="catalytic activity">
    <reaction evidence="9 10">
        <text>tRNA(Pro) + L-proline + ATP = L-prolyl-tRNA(Pro) + AMP + diphosphate</text>
        <dbReference type="Rhea" id="RHEA:14305"/>
        <dbReference type="Rhea" id="RHEA-COMP:9700"/>
        <dbReference type="Rhea" id="RHEA-COMP:9702"/>
        <dbReference type="ChEBI" id="CHEBI:30616"/>
        <dbReference type="ChEBI" id="CHEBI:33019"/>
        <dbReference type="ChEBI" id="CHEBI:60039"/>
        <dbReference type="ChEBI" id="CHEBI:78442"/>
        <dbReference type="ChEBI" id="CHEBI:78532"/>
        <dbReference type="ChEBI" id="CHEBI:456215"/>
        <dbReference type="EC" id="6.1.1.15"/>
    </reaction>
</comment>
<dbReference type="InterPro" id="IPR002316">
    <property type="entry name" value="Pro-tRNA-ligase_IIa"/>
</dbReference>
<comment type="similarity">
    <text evidence="10">Belongs to the class-II aminoacyl-tRNA synthetase family. ProS type 1 subfamily.</text>
</comment>
<evidence type="ECO:0000256" key="9">
    <source>
        <dbReference type="ARBA" id="ARBA00047671"/>
    </source>
</evidence>
<dbReference type="GO" id="GO:0002161">
    <property type="term" value="F:aminoacyl-tRNA deacylase activity"/>
    <property type="evidence" value="ECO:0007669"/>
    <property type="project" value="InterPro"/>
</dbReference>
<evidence type="ECO:0000256" key="10">
    <source>
        <dbReference type="HAMAP-Rule" id="MF_01569"/>
    </source>
</evidence>
<evidence type="ECO:0000313" key="13">
    <source>
        <dbReference type="Proteomes" id="UP000187166"/>
    </source>
</evidence>
<dbReference type="GO" id="GO:0006433">
    <property type="term" value="P:prolyl-tRNA aminoacylation"/>
    <property type="evidence" value="ECO:0007669"/>
    <property type="project" value="UniProtKB-UniRule"/>
</dbReference>
<comment type="subunit">
    <text evidence="2 10">Homodimer.</text>
</comment>
<reference evidence="12 13" key="1">
    <citation type="journal article" date="2016" name="Appl. Environ. Microbiol.">
        <title>Function and Phylogeny of Bacterial Butyryl Coenzyme A:Acetate Transferases and Their Diversity in the Proximal Colon of Swine.</title>
        <authorList>
            <person name="Trachsel J."/>
            <person name="Bayles D.O."/>
            <person name="Looft T."/>
            <person name="Levine U.Y."/>
            <person name="Allen H.K."/>
        </authorList>
    </citation>
    <scope>NUCLEOTIDE SEQUENCE [LARGE SCALE GENOMIC DNA]</scope>
    <source>
        <strain evidence="12 13">35-6-1</strain>
    </source>
</reference>
<dbReference type="InterPro" id="IPR036621">
    <property type="entry name" value="Anticodon-bd_dom_sf"/>
</dbReference>
<evidence type="ECO:0000256" key="2">
    <source>
        <dbReference type="ARBA" id="ARBA00011738"/>
    </source>
</evidence>
<keyword evidence="8 10" id="KW-0030">Aminoacyl-tRNA synthetase</keyword>
<dbReference type="SUPFAM" id="SSF55681">
    <property type="entry name" value="Class II aaRS and biotin synthetases"/>
    <property type="match status" value="1"/>
</dbReference>
<dbReference type="GO" id="GO:0004827">
    <property type="term" value="F:proline-tRNA ligase activity"/>
    <property type="evidence" value="ECO:0007669"/>
    <property type="project" value="UniProtKB-UniRule"/>
</dbReference>